<accession>A0ABW2TP48</accession>
<proteinExistence type="predicted"/>
<dbReference type="Proteomes" id="UP001596512">
    <property type="component" value="Unassembled WGS sequence"/>
</dbReference>
<organism evidence="1 2">
    <name type="scientific">Actinokineospora soli</name>
    <dbReference type="NCBI Taxonomy" id="1048753"/>
    <lineage>
        <taxon>Bacteria</taxon>
        <taxon>Bacillati</taxon>
        <taxon>Actinomycetota</taxon>
        <taxon>Actinomycetes</taxon>
        <taxon>Pseudonocardiales</taxon>
        <taxon>Pseudonocardiaceae</taxon>
        <taxon>Actinokineospora</taxon>
    </lineage>
</organism>
<name>A0ABW2TP48_9PSEU</name>
<sequence length="82" mass="8319">MTETPTERVLVVLADSGMARLPEVVAGLEAAGMEIDEVLDSVGVITGAVPAAAVTALTAVDGVEGIEPVTTFQIPDPDSDVQ</sequence>
<keyword evidence="2" id="KW-1185">Reference proteome</keyword>
<gene>
    <name evidence="1" type="ORF">ACFQV2_16015</name>
</gene>
<evidence type="ECO:0000313" key="2">
    <source>
        <dbReference type="Proteomes" id="UP001596512"/>
    </source>
</evidence>
<reference evidence="2" key="1">
    <citation type="journal article" date="2019" name="Int. J. Syst. Evol. Microbiol.">
        <title>The Global Catalogue of Microorganisms (GCM) 10K type strain sequencing project: providing services to taxonomists for standard genome sequencing and annotation.</title>
        <authorList>
            <consortium name="The Broad Institute Genomics Platform"/>
            <consortium name="The Broad Institute Genome Sequencing Center for Infectious Disease"/>
            <person name="Wu L."/>
            <person name="Ma J."/>
        </authorList>
    </citation>
    <scope>NUCLEOTIDE SEQUENCE [LARGE SCALE GENOMIC DNA]</scope>
    <source>
        <strain evidence="2">JCM 17695</strain>
    </source>
</reference>
<protein>
    <submittedName>
        <fullName evidence="1">Uncharacterized protein</fullName>
    </submittedName>
</protein>
<comment type="caution">
    <text evidence="1">The sequence shown here is derived from an EMBL/GenBank/DDBJ whole genome shotgun (WGS) entry which is preliminary data.</text>
</comment>
<dbReference type="EMBL" id="JBHTEY010000004">
    <property type="protein sequence ID" value="MFC7614800.1"/>
    <property type="molecule type" value="Genomic_DNA"/>
</dbReference>
<evidence type="ECO:0000313" key="1">
    <source>
        <dbReference type="EMBL" id="MFC7614800.1"/>
    </source>
</evidence>